<comment type="subcellular location">
    <subcellularLocation>
        <location evidence="1">Cell membrane</location>
        <topology evidence="1">Multi-pass membrane protein</topology>
    </subcellularLocation>
</comment>
<dbReference type="SUPFAM" id="SSF53649">
    <property type="entry name" value="Alkaline phosphatase-like"/>
    <property type="match status" value="1"/>
</dbReference>
<gene>
    <name evidence="8" type="ORF">LVJ81_02160</name>
</gene>
<keyword evidence="2" id="KW-1003">Cell membrane</keyword>
<feature type="transmembrane region" description="Helical" evidence="6">
    <location>
        <begin position="47"/>
        <end position="63"/>
    </location>
</feature>
<dbReference type="EMBL" id="CP091512">
    <property type="protein sequence ID" value="UOO92871.1"/>
    <property type="molecule type" value="Genomic_DNA"/>
</dbReference>
<dbReference type="PANTHER" id="PTHR47371:SF3">
    <property type="entry name" value="PHOSPHOGLYCEROL TRANSFERASE I"/>
    <property type="match status" value="1"/>
</dbReference>
<evidence type="ECO:0000256" key="3">
    <source>
        <dbReference type="ARBA" id="ARBA00022692"/>
    </source>
</evidence>
<sequence>MHLPTLLSRKFSLPHITTKQLIFLVLWIILPNIFFLSIAWFNNLARPIINLDYLFGLLLLLLSSPLLRRLGLISVGIAFLLDALALSIQIFPFLDLSTLIYFAPFIPTAPIRYLILIGVLFTVWLAWLLFTCKSTSYFHQTYTFASILLLLGFAYMALDFRYDQYKSSLMGRNNYYIAHGVSALLYQNQDVSFHQSMLKEPELIPIQPSQKNAQEQLKNPPSKKILYIVAESLGSVRMQGIQDTMLATLKQQHQFEFFKQGSFDFKGATVQAELRELCRLDVRNGYAFRKLTHNPFTHCLPNQLKQQGYRTIALHGATSILYDRQSWYPKAGFDKLIFNEHLLQLARCTAFKGTCDNALKPIIIEEFGKNTEQPLFFYWLTLTSHSPFSQDDIVNHRFNCSQFGLQTNGDLCRNLMLHTQFFDNLSNLLKHPNMQGTEVMIIGDHMPPIWGHEPTHLFLKSNHVSWFHFKTI</sequence>
<keyword evidence="5 6" id="KW-0472">Membrane</keyword>
<evidence type="ECO:0000313" key="8">
    <source>
        <dbReference type="EMBL" id="UOO92871.1"/>
    </source>
</evidence>
<proteinExistence type="predicted"/>
<protein>
    <submittedName>
        <fullName evidence="8">Sulfatase-like hydrolase/transferase</fullName>
    </submittedName>
</protein>
<feature type="transmembrane region" description="Helical" evidence="6">
    <location>
        <begin position="21"/>
        <end position="41"/>
    </location>
</feature>
<dbReference type="InterPro" id="IPR050448">
    <property type="entry name" value="OpgB/LTA_synthase_biosynth"/>
</dbReference>
<dbReference type="Proteomes" id="UP000832034">
    <property type="component" value="Chromosome"/>
</dbReference>
<evidence type="ECO:0000256" key="5">
    <source>
        <dbReference type="ARBA" id="ARBA00023136"/>
    </source>
</evidence>
<reference evidence="8" key="2">
    <citation type="journal article" date="2022" name="Res Sq">
        <title>Evolution of multicellular longitudinally dividing oral cavity symbionts (Neisseriaceae).</title>
        <authorList>
            <person name="Nyongesa S."/>
            <person name="Weber P."/>
            <person name="Bernet E."/>
            <person name="Pullido F."/>
            <person name="Nieckarz M."/>
            <person name="Delaby M."/>
            <person name="Nieves C."/>
            <person name="Viehboeck T."/>
            <person name="Krause N."/>
            <person name="Rivera-Millot A."/>
            <person name="Nakamura A."/>
            <person name="Vischer N."/>
            <person name="VanNieuwenhze M."/>
            <person name="Brun Y."/>
            <person name="Cava F."/>
            <person name="Bulgheresi S."/>
            <person name="Veyrier F."/>
        </authorList>
    </citation>
    <scope>NUCLEOTIDE SEQUENCE</scope>
    <source>
        <strain evidence="8">SAG 1488-6</strain>
    </source>
</reference>
<evidence type="ECO:0000256" key="2">
    <source>
        <dbReference type="ARBA" id="ARBA00022475"/>
    </source>
</evidence>
<accession>A0ABY4EC52</accession>
<evidence type="ECO:0000256" key="1">
    <source>
        <dbReference type="ARBA" id="ARBA00004651"/>
    </source>
</evidence>
<evidence type="ECO:0000313" key="9">
    <source>
        <dbReference type="Proteomes" id="UP000832034"/>
    </source>
</evidence>
<dbReference type="Pfam" id="PF00884">
    <property type="entry name" value="Sulfatase"/>
    <property type="match status" value="1"/>
</dbReference>
<dbReference type="InterPro" id="IPR000917">
    <property type="entry name" value="Sulfatase_N"/>
</dbReference>
<evidence type="ECO:0000256" key="4">
    <source>
        <dbReference type="ARBA" id="ARBA00022989"/>
    </source>
</evidence>
<feature type="transmembrane region" description="Helical" evidence="6">
    <location>
        <begin position="111"/>
        <end position="130"/>
    </location>
</feature>
<organism evidence="8 9">
    <name type="scientific">Vitreoscilla stercoraria</name>
    <dbReference type="NCBI Taxonomy" id="61"/>
    <lineage>
        <taxon>Bacteria</taxon>
        <taxon>Pseudomonadati</taxon>
        <taxon>Pseudomonadota</taxon>
        <taxon>Betaproteobacteria</taxon>
        <taxon>Neisseriales</taxon>
        <taxon>Neisseriaceae</taxon>
        <taxon>Vitreoscilla</taxon>
    </lineage>
</organism>
<feature type="transmembrane region" description="Helical" evidence="6">
    <location>
        <begin position="142"/>
        <end position="158"/>
    </location>
</feature>
<keyword evidence="3 6" id="KW-0812">Transmembrane</keyword>
<dbReference type="Gene3D" id="3.40.720.10">
    <property type="entry name" value="Alkaline Phosphatase, subunit A"/>
    <property type="match status" value="1"/>
</dbReference>
<evidence type="ECO:0000259" key="7">
    <source>
        <dbReference type="Pfam" id="PF00884"/>
    </source>
</evidence>
<dbReference type="PANTHER" id="PTHR47371">
    <property type="entry name" value="LIPOTEICHOIC ACID SYNTHASE"/>
    <property type="match status" value="1"/>
</dbReference>
<feature type="domain" description="Sulfatase N-terminal" evidence="7">
    <location>
        <begin position="296"/>
        <end position="449"/>
    </location>
</feature>
<feature type="transmembrane region" description="Helical" evidence="6">
    <location>
        <begin position="70"/>
        <end position="91"/>
    </location>
</feature>
<evidence type="ECO:0000256" key="6">
    <source>
        <dbReference type="SAM" id="Phobius"/>
    </source>
</evidence>
<dbReference type="InterPro" id="IPR017850">
    <property type="entry name" value="Alkaline_phosphatase_core_sf"/>
</dbReference>
<dbReference type="RefSeq" id="WP_169708853.1">
    <property type="nucleotide sequence ID" value="NZ_CP091512.1"/>
</dbReference>
<reference evidence="8" key="1">
    <citation type="submission" date="2021-12" db="EMBL/GenBank/DDBJ databases">
        <authorList>
            <person name="Veyrier F.J."/>
        </authorList>
    </citation>
    <scope>NUCLEOTIDE SEQUENCE</scope>
    <source>
        <strain evidence="8">SAG 1488-6</strain>
    </source>
</reference>
<name>A0ABY4EC52_VITST</name>
<keyword evidence="9" id="KW-1185">Reference proteome</keyword>
<keyword evidence="4 6" id="KW-1133">Transmembrane helix</keyword>